<sequence>MEGGESPLDVLSRAATMVQENQALSTSGIMFLVTKLTACWPVENSMGVGSCVLSGETRQTKRRSTVDVEIVDEMKSTLLIMDVPNIVQELLRVSLMMRGSRVFGGNLKANIKKDQVFWQPWLDTDESSKQPNQKQTTKWKRDRRQRLPEYSRKSDPKISEIFGSDSSSSESTATNGTRTNDEGFVGKIPSDTVTDTPLDMSVRQRGLPPHIRRQSIIQDTDQITERRLYRTACRPERIYHQVSGISMCDPIIDEHFRRSLGNDYHTLFQNNNISKEQNPSKPPPRTPTTNVIELMDSTGLSVDDHFAKALGDTWAKLNKESSDASKNNLVST</sequence>
<dbReference type="InterPro" id="IPR006627">
    <property type="entry name" value="TDU_repeat"/>
</dbReference>
<dbReference type="PANTHER" id="PTHR17604:SF7">
    <property type="entry name" value="TONDU-DOMAIN-CONTAINING GROWTH INHIBITOR, ISOFORM A"/>
    <property type="match status" value="1"/>
</dbReference>
<dbReference type="Proteomes" id="UP001162164">
    <property type="component" value="Unassembled WGS sequence"/>
</dbReference>
<dbReference type="PANTHER" id="PTHR17604">
    <property type="entry name" value="TRANSCRIPTION COFACTOR VESTIGIAL-LIKE PROTEIN 4"/>
    <property type="match status" value="1"/>
</dbReference>
<evidence type="ECO:0000313" key="3">
    <source>
        <dbReference type="Proteomes" id="UP001162164"/>
    </source>
</evidence>
<feature type="compositionally biased region" description="Low complexity" evidence="1">
    <location>
        <begin position="159"/>
        <end position="171"/>
    </location>
</feature>
<evidence type="ECO:0008006" key="4">
    <source>
        <dbReference type="Google" id="ProtNLM"/>
    </source>
</evidence>
<accession>A0ABQ9K2K2</accession>
<keyword evidence="3" id="KW-1185">Reference proteome</keyword>
<organism evidence="2 3">
    <name type="scientific">Molorchus minor</name>
    <dbReference type="NCBI Taxonomy" id="1323400"/>
    <lineage>
        <taxon>Eukaryota</taxon>
        <taxon>Metazoa</taxon>
        <taxon>Ecdysozoa</taxon>
        <taxon>Arthropoda</taxon>
        <taxon>Hexapoda</taxon>
        <taxon>Insecta</taxon>
        <taxon>Pterygota</taxon>
        <taxon>Neoptera</taxon>
        <taxon>Endopterygota</taxon>
        <taxon>Coleoptera</taxon>
        <taxon>Polyphaga</taxon>
        <taxon>Cucujiformia</taxon>
        <taxon>Chrysomeloidea</taxon>
        <taxon>Cerambycidae</taxon>
        <taxon>Lamiinae</taxon>
        <taxon>Monochamini</taxon>
        <taxon>Molorchus</taxon>
    </lineage>
</organism>
<name>A0ABQ9K2K2_9CUCU</name>
<feature type="compositionally biased region" description="Basic and acidic residues" evidence="1">
    <location>
        <begin position="145"/>
        <end position="158"/>
    </location>
</feature>
<protein>
    <recommendedName>
        <fullName evidence="4">Transcription cofactor vestigial-like protein 4</fullName>
    </recommendedName>
</protein>
<evidence type="ECO:0000313" key="2">
    <source>
        <dbReference type="EMBL" id="KAJ8984835.1"/>
    </source>
</evidence>
<dbReference type="EMBL" id="JAPWTJ010000025">
    <property type="protein sequence ID" value="KAJ8984835.1"/>
    <property type="molecule type" value="Genomic_DNA"/>
</dbReference>
<evidence type="ECO:0000256" key="1">
    <source>
        <dbReference type="SAM" id="MobiDB-lite"/>
    </source>
</evidence>
<reference evidence="2" key="1">
    <citation type="journal article" date="2023" name="Insect Mol. Biol.">
        <title>Genome sequencing provides insights into the evolution of gene families encoding plant cell wall-degrading enzymes in longhorned beetles.</title>
        <authorList>
            <person name="Shin N.R."/>
            <person name="Okamura Y."/>
            <person name="Kirsch R."/>
            <person name="Pauchet Y."/>
        </authorList>
    </citation>
    <scope>NUCLEOTIDE SEQUENCE</scope>
    <source>
        <strain evidence="2">MMC_N1</strain>
    </source>
</reference>
<dbReference type="SMART" id="SM00711">
    <property type="entry name" value="TDU"/>
    <property type="match status" value="2"/>
</dbReference>
<dbReference type="InterPro" id="IPR028184">
    <property type="entry name" value="VGLL4"/>
</dbReference>
<gene>
    <name evidence="2" type="ORF">NQ317_013035</name>
</gene>
<comment type="caution">
    <text evidence="2">The sequence shown here is derived from an EMBL/GenBank/DDBJ whole genome shotgun (WGS) entry which is preliminary data.</text>
</comment>
<feature type="region of interest" description="Disordered" evidence="1">
    <location>
        <begin position="122"/>
        <end position="200"/>
    </location>
</feature>
<dbReference type="Pfam" id="PF15245">
    <property type="entry name" value="VGLL4"/>
    <property type="match status" value="1"/>
</dbReference>
<proteinExistence type="predicted"/>